<organism evidence="1 2">
    <name type="scientific">Algoriphagus winogradskyi</name>
    <dbReference type="NCBI Taxonomy" id="237017"/>
    <lineage>
        <taxon>Bacteria</taxon>
        <taxon>Pseudomonadati</taxon>
        <taxon>Bacteroidota</taxon>
        <taxon>Cytophagia</taxon>
        <taxon>Cytophagales</taxon>
        <taxon>Cyclobacteriaceae</taxon>
        <taxon>Algoriphagus</taxon>
    </lineage>
</organism>
<accession>A0ABY1NSD0</accession>
<evidence type="ECO:0000313" key="1">
    <source>
        <dbReference type="EMBL" id="SMP16981.1"/>
    </source>
</evidence>
<reference evidence="1 2" key="1">
    <citation type="submission" date="2017-05" db="EMBL/GenBank/DDBJ databases">
        <authorList>
            <person name="Varghese N."/>
            <person name="Submissions S."/>
        </authorList>
    </citation>
    <scope>NUCLEOTIDE SEQUENCE [LARGE SCALE GENOMIC DNA]</scope>
    <source>
        <strain evidence="1 2">DSM 15360</strain>
    </source>
</reference>
<gene>
    <name evidence="1" type="ORF">SAMN06265367_102696</name>
</gene>
<name>A0ABY1NSD0_9BACT</name>
<evidence type="ECO:0000313" key="2">
    <source>
        <dbReference type="Proteomes" id="UP001157915"/>
    </source>
</evidence>
<sequence length="185" mass="21754">MEQYLILRNKAIEILKDLFPGATVEFHRIEYGGWVTTVFVRFELDELIQLLWEEISNAVALYYQTKIETDFERWNLYLFYLSKQKMEKGLKYRIENDPISSRKIVIEEFNEALDRGKMEEIISNHITNSSLTINTPQPAPSPFVQDQAITAVLNKILADVDDKKKKAIDYDDLLKKIERSFKDEI</sequence>
<dbReference type="InterPro" id="IPR046905">
    <property type="entry name" value="ABC-3C_MC1"/>
</dbReference>
<protein>
    <recommendedName>
        <fullName evidence="3">EF-hand domain-containing protein</fullName>
    </recommendedName>
</protein>
<dbReference type="Pfam" id="PF20289">
    <property type="entry name" value="MComp1"/>
    <property type="match status" value="1"/>
</dbReference>
<dbReference type="RefSeq" id="WP_219956994.1">
    <property type="nucleotide sequence ID" value="NZ_FXUA01000002.1"/>
</dbReference>
<comment type="caution">
    <text evidence="1">The sequence shown here is derived from an EMBL/GenBank/DDBJ whole genome shotgun (WGS) entry which is preliminary data.</text>
</comment>
<keyword evidence="2" id="KW-1185">Reference proteome</keyword>
<dbReference type="EMBL" id="FXUA01000002">
    <property type="protein sequence ID" value="SMP16981.1"/>
    <property type="molecule type" value="Genomic_DNA"/>
</dbReference>
<proteinExistence type="predicted"/>
<dbReference type="Proteomes" id="UP001157915">
    <property type="component" value="Unassembled WGS sequence"/>
</dbReference>
<evidence type="ECO:0008006" key="3">
    <source>
        <dbReference type="Google" id="ProtNLM"/>
    </source>
</evidence>